<dbReference type="Pfam" id="PF00753">
    <property type="entry name" value="Lactamase_B"/>
    <property type="match status" value="1"/>
</dbReference>
<keyword evidence="2" id="KW-0378">Hydrolase</keyword>
<dbReference type="EMBL" id="FQUA01000001">
    <property type="protein sequence ID" value="SHE30477.1"/>
    <property type="molecule type" value="Genomic_DNA"/>
</dbReference>
<dbReference type="AlphaFoldDB" id="A0A0X8VB89"/>
<evidence type="ECO:0000313" key="5">
    <source>
        <dbReference type="Proteomes" id="UP000184204"/>
    </source>
</evidence>
<dbReference type="EC" id="3.1.2.6" evidence="2"/>
<dbReference type="KEGG" id="cpro:CPRO_00530"/>
<dbReference type="SUPFAM" id="SSF56281">
    <property type="entry name" value="Metallo-hydrolase/oxidoreductase"/>
    <property type="match status" value="1"/>
</dbReference>
<dbReference type="PANTHER" id="PTHR23131:SF4">
    <property type="entry name" value="METALLO-BETA-LACTAMASE SUPERFAMILY POTEIN"/>
    <property type="match status" value="1"/>
</dbReference>
<organism evidence="3 5">
    <name type="scientific">Anaerotignum propionicum DSM 1682</name>
    <dbReference type="NCBI Taxonomy" id="991789"/>
    <lineage>
        <taxon>Bacteria</taxon>
        <taxon>Bacillati</taxon>
        <taxon>Bacillota</taxon>
        <taxon>Clostridia</taxon>
        <taxon>Lachnospirales</taxon>
        <taxon>Anaerotignaceae</taxon>
        <taxon>Anaerotignum</taxon>
    </lineage>
</organism>
<dbReference type="Proteomes" id="UP000068026">
    <property type="component" value="Chromosome"/>
</dbReference>
<dbReference type="EMBL" id="CP014223">
    <property type="protein sequence ID" value="AMJ39677.1"/>
    <property type="molecule type" value="Genomic_DNA"/>
</dbReference>
<sequence>MNEGRKVKPMITKVYENPNIYKIDVPLPNNPLKNLNCYVVQDNGESLIVDTGFNRPECKEALLDGLRELNVDWEKTNMFLTHLHSDHSGLAPAVMHGKPGNIYMSKNDHDYLGWILNGNRWDTFDEIYRKEGFTREQLDWLKEENPARGFEPDYYFDAITVGDGDHLKVGSFTFQCVFVPGHTPGQTCLYLPKEKLMLSADHILFDITPNITAWVNIEDSLGDYLDSLVKIRAFDMKTVLPAHRKNEMDVYVRIEEIIHHHLIRLEETIDALEKFPNAHATQIGSCLKWSMRGKTWEEFPLSQRWFAVGETMSHLDYLIKRGMVEKTEGDFYSYSLTDSGKACKEKLNQLWQIYA</sequence>
<reference evidence="3" key="4">
    <citation type="submission" date="2016-11" db="EMBL/GenBank/DDBJ databases">
        <authorList>
            <person name="Varghese N."/>
            <person name="Submissions S."/>
        </authorList>
    </citation>
    <scope>NUCLEOTIDE SEQUENCE</scope>
    <source>
        <strain evidence="3">DSM 1682</strain>
    </source>
</reference>
<feature type="domain" description="Metallo-beta-lactamase" evidence="1">
    <location>
        <begin position="34"/>
        <end position="243"/>
    </location>
</feature>
<evidence type="ECO:0000259" key="1">
    <source>
        <dbReference type="SMART" id="SM00849"/>
    </source>
</evidence>
<dbReference type="CDD" id="cd07725">
    <property type="entry name" value="TTHA1429-like_MBL-fold"/>
    <property type="match status" value="1"/>
</dbReference>
<evidence type="ECO:0000313" key="2">
    <source>
        <dbReference type="EMBL" id="AMJ39677.1"/>
    </source>
</evidence>
<name>A0A0X8VB89_ANAPI</name>
<reference evidence="2 4" key="1">
    <citation type="journal article" date="2016" name="Genome Announc.">
        <title>Complete Genome Sequence of the Amino Acid-Fermenting Clostridium propionicum X2 (DSM 1682).</title>
        <authorList>
            <person name="Poehlein A."/>
            <person name="Schlien K."/>
            <person name="Chowdhury N.P."/>
            <person name="Gottschalk G."/>
            <person name="Buckel W."/>
            <person name="Daniel R."/>
        </authorList>
    </citation>
    <scope>NUCLEOTIDE SEQUENCE [LARGE SCALE GENOMIC DNA]</scope>
    <source>
        <strain evidence="2 4">X2</strain>
    </source>
</reference>
<proteinExistence type="predicted"/>
<keyword evidence="4" id="KW-1185">Reference proteome</keyword>
<reference evidence="4" key="2">
    <citation type="submission" date="2016-01" db="EMBL/GenBank/DDBJ databases">
        <authorList>
            <person name="Poehlein A."/>
            <person name="Schlien K."/>
            <person name="Gottschalk G."/>
            <person name="Buckel W."/>
            <person name="Daniel R."/>
        </authorList>
    </citation>
    <scope>NUCLEOTIDE SEQUENCE [LARGE SCALE GENOMIC DNA]</scope>
    <source>
        <strain evidence="4">X2</strain>
    </source>
</reference>
<accession>A0A0X8VB89</accession>
<dbReference type="InterPro" id="IPR001279">
    <property type="entry name" value="Metallo-B-lactamas"/>
</dbReference>
<dbReference type="Gene3D" id="3.60.15.10">
    <property type="entry name" value="Ribonuclease Z/Hydroxyacylglutathione hydrolase-like"/>
    <property type="match status" value="1"/>
</dbReference>
<dbReference type="GO" id="GO:0004416">
    <property type="term" value="F:hydroxyacylglutathione hydrolase activity"/>
    <property type="evidence" value="ECO:0007669"/>
    <property type="project" value="UniProtKB-EC"/>
</dbReference>
<evidence type="ECO:0000313" key="3">
    <source>
        <dbReference type="EMBL" id="SHE30477.1"/>
    </source>
</evidence>
<dbReference type="Proteomes" id="UP000184204">
    <property type="component" value="Unassembled WGS sequence"/>
</dbReference>
<gene>
    <name evidence="2" type="primary">gloB_1</name>
    <name evidence="2" type="ORF">CPRO_00530</name>
    <name evidence="3" type="ORF">SAMN02745151_00306</name>
</gene>
<reference evidence="5" key="3">
    <citation type="submission" date="2016-11" db="EMBL/GenBank/DDBJ databases">
        <authorList>
            <person name="Jaros S."/>
            <person name="Januszkiewicz K."/>
            <person name="Wedrychowicz H."/>
        </authorList>
    </citation>
    <scope>NUCLEOTIDE SEQUENCE [LARGE SCALE GENOMIC DNA]</scope>
    <source>
        <strain evidence="5">DSM 1682</strain>
    </source>
</reference>
<dbReference type="SMART" id="SM00849">
    <property type="entry name" value="Lactamase_B"/>
    <property type="match status" value="1"/>
</dbReference>
<dbReference type="PANTHER" id="PTHR23131">
    <property type="entry name" value="ENDORIBONUCLEASE LACTB2"/>
    <property type="match status" value="1"/>
</dbReference>
<dbReference type="Gene3D" id="1.10.10.10">
    <property type="entry name" value="Winged helix-like DNA-binding domain superfamily/Winged helix DNA-binding domain"/>
    <property type="match status" value="1"/>
</dbReference>
<dbReference type="InterPro" id="IPR036866">
    <property type="entry name" value="RibonucZ/Hydroxyglut_hydro"/>
</dbReference>
<dbReference type="InterPro" id="IPR036388">
    <property type="entry name" value="WH-like_DNA-bd_sf"/>
</dbReference>
<dbReference type="InterPro" id="IPR050662">
    <property type="entry name" value="Sec-metab_biosynth-thioest"/>
</dbReference>
<evidence type="ECO:0000313" key="4">
    <source>
        <dbReference type="Proteomes" id="UP000068026"/>
    </source>
</evidence>
<protein>
    <submittedName>
        <fullName evidence="3">Glyoxylase, beta-lactamase superfamily II</fullName>
    </submittedName>
    <submittedName>
        <fullName evidence="2">Hydroxyacylglutathione hydrolase</fullName>
        <ecNumber evidence="2">3.1.2.6</ecNumber>
    </submittedName>
</protein>